<comment type="similarity">
    <text evidence="1 3">Belongs to the UDP-glycosyltransferase family.</text>
</comment>
<keyword evidence="2 3" id="KW-0808">Transferase</keyword>
<dbReference type="PANTHER" id="PTHR48045:SF26">
    <property type="entry name" value="UDP-GLYCOSYLTRANSFERASE 74E2-LIKE"/>
    <property type="match status" value="1"/>
</dbReference>
<dbReference type="InterPro" id="IPR002213">
    <property type="entry name" value="UDP_glucos_trans"/>
</dbReference>
<evidence type="ECO:0000256" key="1">
    <source>
        <dbReference type="ARBA" id="ARBA00009995"/>
    </source>
</evidence>
<dbReference type="PANTHER" id="PTHR48045">
    <property type="entry name" value="UDP-GLYCOSYLTRANSFERASE 72B1"/>
    <property type="match status" value="1"/>
</dbReference>
<dbReference type="Pfam" id="PF00201">
    <property type="entry name" value="UDPGT"/>
    <property type="match status" value="1"/>
</dbReference>
<keyword evidence="3" id="KW-0328">Glycosyltransferase</keyword>
<sequence length="315" mass="35453">MGGLCACWFTTRTCRGRDGWHRRPGWRQRRSYRSHAPSTSSTGRCGQDGCHCRWWTGKSCLHAGCWVSSLVPTTFRRSQQSQTGALCSFGHHCGNLRGWRTPTTCSSTHSTRSNPSSESCLAWLDKQLPCSVVLVSYGTVSDYDETQLEELGNGLYNSGKPFIWVVRSNEEHKLSDELRDKCKERGLIVSWCPQLEVLAHKATGCFFTHCGWNSTLEAIVNGVPMVAIPHWADQPTISKYMESMWGLGVRVRKDEKGLVTRDEVERCIKDVMDGDSKDKYRKSATMWMQKAKSAMQNGGSSDKNITEFVAKYSLS</sequence>
<evidence type="ECO:0000313" key="6">
    <source>
        <dbReference type="Proteomes" id="UP000007305"/>
    </source>
</evidence>
<proteinExistence type="inferred from homology"/>
<evidence type="ECO:0000313" key="5">
    <source>
        <dbReference type="EnsemblPlants" id="Zm00001eb419710_P003"/>
    </source>
</evidence>
<evidence type="ECO:0000256" key="2">
    <source>
        <dbReference type="ARBA" id="ARBA00022679"/>
    </source>
</evidence>
<dbReference type="Gramene" id="Zm00001eb419710_T003">
    <property type="protein sequence ID" value="Zm00001eb419710_P003"/>
    <property type="gene ID" value="Zm00001eb419710"/>
</dbReference>
<keyword evidence="6" id="KW-1185">Reference proteome</keyword>
<dbReference type="PROSITE" id="PS00375">
    <property type="entry name" value="UDPGT"/>
    <property type="match status" value="1"/>
</dbReference>
<dbReference type="Gene3D" id="3.40.50.2000">
    <property type="entry name" value="Glycogen Phosphorylase B"/>
    <property type="match status" value="2"/>
</dbReference>
<dbReference type="EnsemblPlants" id="Zm00001eb419710_T003">
    <property type="protein sequence ID" value="Zm00001eb419710_P003"/>
    <property type="gene ID" value="Zm00001eb419710"/>
</dbReference>
<name>A0A1D6J499_MAIZE</name>
<protein>
    <submittedName>
        <fullName evidence="4">Indole-3-acetate beta-glucosyltransferase</fullName>
    </submittedName>
</protein>
<evidence type="ECO:0000256" key="3">
    <source>
        <dbReference type="RuleBase" id="RU003718"/>
    </source>
</evidence>
<organism evidence="4">
    <name type="scientific">Zea mays</name>
    <name type="common">Maize</name>
    <dbReference type="NCBI Taxonomy" id="4577"/>
    <lineage>
        <taxon>Eukaryota</taxon>
        <taxon>Viridiplantae</taxon>
        <taxon>Streptophyta</taxon>
        <taxon>Embryophyta</taxon>
        <taxon>Tracheophyta</taxon>
        <taxon>Spermatophyta</taxon>
        <taxon>Magnoliopsida</taxon>
        <taxon>Liliopsida</taxon>
        <taxon>Poales</taxon>
        <taxon>Poaceae</taxon>
        <taxon>PACMAD clade</taxon>
        <taxon>Panicoideae</taxon>
        <taxon>Andropogonodae</taxon>
        <taxon>Andropogoneae</taxon>
        <taxon>Tripsacinae</taxon>
        <taxon>Zea</taxon>
    </lineage>
</organism>
<evidence type="ECO:0000313" key="4">
    <source>
        <dbReference type="EMBL" id="AQK42809.1"/>
    </source>
</evidence>
<reference evidence="5" key="4">
    <citation type="submission" date="2021-05" db="UniProtKB">
        <authorList>
            <consortium name="EnsemblPlants"/>
        </authorList>
    </citation>
    <scope>IDENTIFICATION</scope>
    <source>
        <strain evidence="5">cv. B73</strain>
    </source>
</reference>
<dbReference type="ExpressionAtlas" id="A0A1D6J499">
    <property type="expression patterns" value="baseline and differential"/>
</dbReference>
<dbReference type="FunFam" id="3.40.50.2000:FF:000388">
    <property type="entry name" value="UDP-glycosyltransferase 79"/>
    <property type="match status" value="1"/>
</dbReference>
<reference evidence="6" key="1">
    <citation type="journal article" date="2009" name="Science">
        <title>The B73 maize genome: complexity, diversity, and dynamics.</title>
        <authorList>
            <person name="Schnable P.S."/>
            <person name="Ware D."/>
            <person name="Fulton R.S."/>
            <person name="Stein J.C."/>
            <person name="Wei F."/>
            <person name="Pasternak S."/>
            <person name="Liang C."/>
            <person name="Zhang J."/>
            <person name="Fulton L."/>
            <person name="Graves T.A."/>
            <person name="Minx P."/>
            <person name="Reily A.D."/>
            <person name="Courtney L."/>
            <person name="Kruchowski S.S."/>
            <person name="Tomlinson C."/>
            <person name="Strong C."/>
            <person name="Delehaunty K."/>
            <person name="Fronick C."/>
            <person name="Courtney B."/>
            <person name="Rock S.M."/>
            <person name="Belter E."/>
            <person name="Du F."/>
            <person name="Kim K."/>
            <person name="Abbott R.M."/>
            <person name="Cotton M."/>
            <person name="Levy A."/>
            <person name="Marchetto P."/>
            <person name="Ochoa K."/>
            <person name="Jackson S.M."/>
            <person name="Gillam B."/>
            <person name="Chen W."/>
            <person name="Yan L."/>
            <person name="Higginbotham J."/>
            <person name="Cardenas M."/>
            <person name="Waligorski J."/>
            <person name="Applebaum E."/>
            <person name="Phelps L."/>
            <person name="Falcone J."/>
            <person name="Kanchi K."/>
            <person name="Thane T."/>
            <person name="Scimone A."/>
            <person name="Thane N."/>
            <person name="Henke J."/>
            <person name="Wang T."/>
            <person name="Ruppert J."/>
            <person name="Shah N."/>
            <person name="Rotter K."/>
            <person name="Hodges J."/>
            <person name="Ingenthron E."/>
            <person name="Cordes M."/>
            <person name="Kohlberg S."/>
            <person name="Sgro J."/>
            <person name="Delgado B."/>
            <person name="Mead K."/>
            <person name="Chinwalla A."/>
            <person name="Leonard S."/>
            <person name="Crouse K."/>
            <person name="Collura K."/>
            <person name="Kudrna D."/>
            <person name="Currie J."/>
            <person name="He R."/>
            <person name="Angelova A."/>
            <person name="Rajasekar S."/>
            <person name="Mueller T."/>
            <person name="Lomeli R."/>
            <person name="Scara G."/>
            <person name="Ko A."/>
            <person name="Delaney K."/>
            <person name="Wissotski M."/>
            <person name="Lopez G."/>
            <person name="Campos D."/>
            <person name="Braidotti M."/>
            <person name="Ashley E."/>
            <person name="Golser W."/>
            <person name="Kim H."/>
            <person name="Lee S."/>
            <person name="Lin J."/>
            <person name="Dujmic Z."/>
            <person name="Kim W."/>
            <person name="Talag J."/>
            <person name="Zuccolo A."/>
            <person name="Fan C."/>
            <person name="Sebastian A."/>
            <person name="Kramer M."/>
            <person name="Spiegel L."/>
            <person name="Nascimento L."/>
            <person name="Zutavern T."/>
            <person name="Miller B."/>
            <person name="Ambroise C."/>
            <person name="Muller S."/>
            <person name="Spooner W."/>
            <person name="Narechania A."/>
            <person name="Ren L."/>
            <person name="Wei S."/>
            <person name="Kumari S."/>
            <person name="Faga B."/>
            <person name="Levy M.J."/>
            <person name="McMahan L."/>
            <person name="Van Buren P."/>
            <person name="Vaughn M.W."/>
            <person name="Ying K."/>
            <person name="Yeh C.-T."/>
            <person name="Emrich S.J."/>
            <person name="Jia Y."/>
            <person name="Kalyanaraman A."/>
            <person name="Hsia A.-P."/>
            <person name="Barbazuk W.B."/>
            <person name="Baucom R.S."/>
            <person name="Brutnell T.P."/>
            <person name="Carpita N.C."/>
            <person name="Chaparro C."/>
            <person name="Chia J.-M."/>
            <person name="Deragon J.-M."/>
            <person name="Estill J.C."/>
            <person name="Fu Y."/>
            <person name="Jeddeloh J.A."/>
            <person name="Han Y."/>
            <person name="Lee H."/>
            <person name="Li P."/>
            <person name="Lisch D.R."/>
            <person name="Liu S."/>
            <person name="Liu Z."/>
            <person name="Nagel D.H."/>
            <person name="McCann M.C."/>
            <person name="SanMiguel P."/>
            <person name="Myers A.M."/>
            <person name="Nettleton D."/>
            <person name="Nguyen J."/>
            <person name="Penning B.W."/>
            <person name="Ponnala L."/>
            <person name="Schneider K.L."/>
            <person name="Schwartz D.C."/>
            <person name="Sharma A."/>
            <person name="Soderlund C."/>
            <person name="Springer N.M."/>
            <person name="Sun Q."/>
            <person name="Wang H."/>
            <person name="Waterman M."/>
            <person name="Westerman R."/>
            <person name="Wolfgruber T.K."/>
            <person name="Yang L."/>
            <person name="Yu Y."/>
            <person name="Zhang L."/>
            <person name="Zhou S."/>
            <person name="Zhu Q."/>
            <person name="Bennetzen J.L."/>
            <person name="Dawe R.K."/>
            <person name="Jiang J."/>
            <person name="Jiang N."/>
            <person name="Presting G.G."/>
            <person name="Wessler S.R."/>
            <person name="Aluru S."/>
            <person name="Martienssen R.A."/>
            <person name="Clifton S.W."/>
            <person name="McCombie W.R."/>
            <person name="Wing R.A."/>
            <person name="Wilson R.K."/>
        </authorList>
    </citation>
    <scope>NUCLEOTIDE SEQUENCE [LARGE SCALE GENOMIC DNA]</scope>
    <source>
        <strain evidence="6">cv. B73</strain>
    </source>
</reference>
<reference evidence="4" key="2">
    <citation type="submission" date="2015-12" db="EMBL/GenBank/DDBJ databases">
        <title>Update maize B73 reference genome by single molecule sequencing technologies.</title>
        <authorList>
            <consortium name="Maize Genome Sequencing Project"/>
            <person name="Ware D."/>
        </authorList>
    </citation>
    <scope>NUCLEOTIDE SEQUENCE</scope>
    <source>
        <tissue evidence="4">Seedling</tissue>
    </source>
</reference>
<reference evidence="5" key="3">
    <citation type="submission" date="2019-07" db="EMBL/GenBank/DDBJ databases">
        <authorList>
            <person name="Seetharam A."/>
            <person name="Woodhouse M."/>
            <person name="Cannon E."/>
        </authorList>
    </citation>
    <scope>NUCLEOTIDE SEQUENCE [LARGE SCALE GENOMIC DNA]</scope>
    <source>
        <strain evidence="5">cv. B73</strain>
    </source>
</reference>
<accession>A0A1D6J499</accession>
<dbReference type="Proteomes" id="UP000007305">
    <property type="component" value="Chromosome 10"/>
</dbReference>
<dbReference type="CDD" id="cd03784">
    <property type="entry name" value="GT1_Gtf-like"/>
    <property type="match status" value="1"/>
</dbReference>
<dbReference type="AlphaFoldDB" id="A0A1D6J499"/>
<dbReference type="GO" id="GO:0008194">
    <property type="term" value="F:UDP-glycosyltransferase activity"/>
    <property type="evidence" value="ECO:0007669"/>
    <property type="project" value="InterPro"/>
</dbReference>
<dbReference type="EMBL" id="CM000786">
    <property type="protein sequence ID" value="AQK42809.1"/>
    <property type="molecule type" value="Genomic_DNA"/>
</dbReference>
<dbReference type="InterPro" id="IPR035595">
    <property type="entry name" value="UDP_glycos_trans_CS"/>
</dbReference>
<dbReference type="SUPFAM" id="SSF53756">
    <property type="entry name" value="UDP-Glycosyltransferase/glycogen phosphorylase"/>
    <property type="match status" value="1"/>
</dbReference>
<gene>
    <name evidence="5" type="primary">LOC100285032</name>
    <name evidence="4" type="ORF">ZEAMMB73_Zm00001d025036</name>
</gene>